<reference evidence="1 2" key="1">
    <citation type="submission" date="2021-06" db="EMBL/GenBank/DDBJ databases">
        <authorList>
            <person name="Palmer J.M."/>
        </authorList>
    </citation>
    <scope>NUCLEOTIDE SEQUENCE [LARGE SCALE GENOMIC DNA]</scope>
    <source>
        <strain evidence="1 2">AS_MEX2019</strain>
        <tissue evidence="1">Muscle</tissue>
    </source>
</reference>
<name>A0ABV0YTW9_9TELE</name>
<dbReference type="EMBL" id="JAHRIP010042134">
    <property type="protein sequence ID" value="MEQ2297295.1"/>
    <property type="molecule type" value="Genomic_DNA"/>
</dbReference>
<keyword evidence="2" id="KW-1185">Reference proteome</keyword>
<dbReference type="Proteomes" id="UP001469553">
    <property type="component" value="Unassembled WGS sequence"/>
</dbReference>
<protein>
    <submittedName>
        <fullName evidence="1">Uncharacterized protein</fullName>
    </submittedName>
</protein>
<comment type="caution">
    <text evidence="1">The sequence shown here is derived from an EMBL/GenBank/DDBJ whole genome shotgun (WGS) entry which is preliminary data.</text>
</comment>
<organism evidence="1 2">
    <name type="scientific">Ameca splendens</name>
    <dbReference type="NCBI Taxonomy" id="208324"/>
    <lineage>
        <taxon>Eukaryota</taxon>
        <taxon>Metazoa</taxon>
        <taxon>Chordata</taxon>
        <taxon>Craniata</taxon>
        <taxon>Vertebrata</taxon>
        <taxon>Euteleostomi</taxon>
        <taxon>Actinopterygii</taxon>
        <taxon>Neopterygii</taxon>
        <taxon>Teleostei</taxon>
        <taxon>Neoteleostei</taxon>
        <taxon>Acanthomorphata</taxon>
        <taxon>Ovalentaria</taxon>
        <taxon>Atherinomorphae</taxon>
        <taxon>Cyprinodontiformes</taxon>
        <taxon>Goodeidae</taxon>
        <taxon>Ameca</taxon>
    </lineage>
</organism>
<gene>
    <name evidence="1" type="ORF">AMECASPLE_033373</name>
</gene>
<proteinExistence type="predicted"/>
<evidence type="ECO:0000313" key="2">
    <source>
        <dbReference type="Proteomes" id="UP001469553"/>
    </source>
</evidence>
<accession>A0ABV0YTW9</accession>
<sequence>MCKQLKINCSSNLALQILKSNLTSIIILWKTQGKPIFSLLVESSRIYLKIYRPHVLSQGGAFGRQTGPQHHRSSTIHNSGLEALFHMVVCCQKPHDKYK</sequence>
<evidence type="ECO:0000313" key="1">
    <source>
        <dbReference type="EMBL" id="MEQ2297295.1"/>
    </source>
</evidence>